<sequence length="218" mass="24084">MRMLQGLVLAFFSCLAHSNAYAISIVYQGFECLSAVNTEDPTPNNGTLVQSRFEVIEDSGDGIYRLNLTGGIPRFVSNDRTVCIDRATAIGYSGIPEVDGLPQPLDAVDATGYFDGDELIIVISSLYTDLSARRNPFSSFTTSFIFPFTNTLIFKFNSTTSSFRLKKVVRNRGFVHTSGSTNSITPFFETVLPSFNKEAQDKPVILTPLSTIEYKLEK</sequence>
<dbReference type="Proteomes" id="UP000244128">
    <property type="component" value="Unassembled WGS sequence"/>
</dbReference>
<reference evidence="2 3" key="1">
    <citation type="submission" date="2018-04" db="EMBL/GenBank/DDBJ databases">
        <title>Active sludge and wastewater microbial communities from Klosterneuburg, Austria.</title>
        <authorList>
            <person name="Wagner M."/>
        </authorList>
    </citation>
    <scope>NUCLEOTIDE SEQUENCE [LARGE SCALE GENOMIC DNA]</scope>
    <source>
        <strain evidence="2 3">Nm49</strain>
    </source>
</reference>
<evidence type="ECO:0000256" key="1">
    <source>
        <dbReference type="SAM" id="SignalP"/>
    </source>
</evidence>
<keyword evidence="1" id="KW-0732">Signal</keyword>
<name>A0A2T5I209_9PROT</name>
<accession>A0A2T5I209</accession>
<dbReference type="EMBL" id="QAOI01000005">
    <property type="protein sequence ID" value="PTQ77857.1"/>
    <property type="molecule type" value="Genomic_DNA"/>
</dbReference>
<dbReference type="RefSeq" id="WP_107802554.1">
    <property type="nucleotide sequence ID" value="NZ_QAOI01000005.1"/>
</dbReference>
<proteinExistence type="predicted"/>
<comment type="caution">
    <text evidence="2">The sequence shown here is derived from an EMBL/GenBank/DDBJ whole genome shotgun (WGS) entry which is preliminary data.</text>
</comment>
<organism evidence="2 3">
    <name type="scientific">Nitrosomonas oligotropha</name>
    <dbReference type="NCBI Taxonomy" id="42354"/>
    <lineage>
        <taxon>Bacteria</taxon>
        <taxon>Pseudomonadati</taxon>
        <taxon>Pseudomonadota</taxon>
        <taxon>Betaproteobacteria</taxon>
        <taxon>Nitrosomonadales</taxon>
        <taxon>Nitrosomonadaceae</taxon>
        <taxon>Nitrosomonas</taxon>
    </lineage>
</organism>
<evidence type="ECO:0000313" key="3">
    <source>
        <dbReference type="Proteomes" id="UP000244128"/>
    </source>
</evidence>
<protein>
    <submittedName>
        <fullName evidence="2">Uncharacterized protein</fullName>
    </submittedName>
</protein>
<dbReference type="AlphaFoldDB" id="A0A2T5I209"/>
<feature type="chain" id="PRO_5015586079" evidence="1">
    <location>
        <begin position="23"/>
        <end position="218"/>
    </location>
</feature>
<evidence type="ECO:0000313" key="2">
    <source>
        <dbReference type="EMBL" id="PTQ77857.1"/>
    </source>
</evidence>
<gene>
    <name evidence="2" type="ORF">C8R26_10528</name>
</gene>
<feature type="signal peptide" evidence="1">
    <location>
        <begin position="1"/>
        <end position="22"/>
    </location>
</feature>